<dbReference type="EnsemblMetazoa" id="G24026.3">
    <property type="protein sequence ID" value="G24026.3:cds"/>
    <property type="gene ID" value="G24026"/>
</dbReference>
<evidence type="ECO:0000313" key="2">
    <source>
        <dbReference type="EnsemblMetazoa" id="G24026.2:cds"/>
    </source>
</evidence>
<dbReference type="EnsemblMetazoa" id="G24026.2">
    <property type="protein sequence ID" value="G24026.2:cds"/>
    <property type="gene ID" value="G24026"/>
</dbReference>
<protein>
    <submittedName>
        <fullName evidence="2">Uncharacterized protein</fullName>
    </submittedName>
</protein>
<proteinExistence type="predicted"/>
<reference evidence="2" key="1">
    <citation type="submission" date="2022-08" db="UniProtKB">
        <authorList>
            <consortium name="EnsemblMetazoa"/>
        </authorList>
    </citation>
    <scope>IDENTIFICATION</scope>
    <source>
        <strain evidence="2">05x7-T-G4-1.051#20</strain>
    </source>
</reference>
<sequence length="178" mass="20023">MFNPFRHPMLSLGEDDEPSFPIGIGSSQYSNGGPPHGILMIGSSNGGPTHGMLMIRSREYKCHRGHNHNDQGEVEHCNRMSMMTLLASKPNRCHQGHEHANSREVTECNELEEKIQRMRTESSASELRFRQTITDRDGRTIQNEIEYRGNPERLRGLFGNNPALGQSGGMSLSNFPFN</sequence>
<evidence type="ECO:0000256" key="1">
    <source>
        <dbReference type="SAM" id="Coils"/>
    </source>
</evidence>
<keyword evidence="1" id="KW-0175">Coiled coil</keyword>
<name>A0A8W8KPH8_MAGGI</name>
<keyword evidence="3" id="KW-1185">Reference proteome</keyword>
<dbReference type="Proteomes" id="UP000005408">
    <property type="component" value="Unassembled WGS sequence"/>
</dbReference>
<feature type="coiled-coil region" evidence="1">
    <location>
        <begin position="101"/>
        <end position="128"/>
    </location>
</feature>
<dbReference type="AlphaFoldDB" id="A0A8W8KPH8"/>
<organism evidence="2 3">
    <name type="scientific">Magallana gigas</name>
    <name type="common">Pacific oyster</name>
    <name type="synonym">Crassostrea gigas</name>
    <dbReference type="NCBI Taxonomy" id="29159"/>
    <lineage>
        <taxon>Eukaryota</taxon>
        <taxon>Metazoa</taxon>
        <taxon>Spiralia</taxon>
        <taxon>Lophotrochozoa</taxon>
        <taxon>Mollusca</taxon>
        <taxon>Bivalvia</taxon>
        <taxon>Autobranchia</taxon>
        <taxon>Pteriomorphia</taxon>
        <taxon>Ostreida</taxon>
        <taxon>Ostreoidea</taxon>
        <taxon>Ostreidae</taxon>
        <taxon>Magallana</taxon>
    </lineage>
</organism>
<evidence type="ECO:0000313" key="3">
    <source>
        <dbReference type="Proteomes" id="UP000005408"/>
    </source>
</evidence>
<accession>A0A8W8KPH8</accession>